<evidence type="ECO:0000313" key="1">
    <source>
        <dbReference type="EMBL" id="BAT29320.1"/>
    </source>
</evidence>
<sequence>MSNPQTGPDPIRLHIAAEKLPRDGLEIRYEANEAERAALARHLDILEVRELRADLTASRWRGEGVKVKGSLRATLVQESVVTLEPVSQALNEAFETTFVPEGSRLAPVPQTGENEIHVDLESEDPPETFRGPQIDVGPFLMEAVSLGLDPYPRESDVAFEAVDTDPDPKAGVRSAFDVLTTLVPRETKDAKGE</sequence>
<dbReference type="EMBL" id="LC066380">
    <property type="protein sequence ID" value="BAT29320.1"/>
    <property type="molecule type" value="Genomic_DNA"/>
</dbReference>
<evidence type="ECO:0008006" key="2">
    <source>
        <dbReference type="Google" id="ProtNLM"/>
    </source>
</evidence>
<name>A0A0P0Z572_9HYPH</name>
<dbReference type="Pfam" id="PF02620">
    <property type="entry name" value="YceD"/>
    <property type="match status" value="1"/>
</dbReference>
<protein>
    <recommendedName>
        <fullName evidence="2">DUF177 domain-containing protein</fullName>
    </recommendedName>
</protein>
<proteinExistence type="predicted"/>
<dbReference type="AlphaFoldDB" id="A0A0P0Z572"/>
<organism evidence="1">
    <name type="scientific">Aurantimonas manganoxydans</name>
    <dbReference type="NCBI Taxonomy" id="651183"/>
    <lineage>
        <taxon>Bacteria</taxon>
        <taxon>Pseudomonadati</taxon>
        <taxon>Pseudomonadota</taxon>
        <taxon>Alphaproteobacteria</taxon>
        <taxon>Hyphomicrobiales</taxon>
        <taxon>Aurantimonadaceae</taxon>
        <taxon>Aurantimonas</taxon>
    </lineage>
</organism>
<reference evidence="1" key="1">
    <citation type="journal article" date="2015" name="Proc. Natl. Acad. Sci. U.S.A.">
        <title>Bacterial clade with the ribosomal RNA operon on a small plasmid rather than the chromosome.</title>
        <authorList>
            <person name="Anda M."/>
            <person name="Ohtsubo Y."/>
            <person name="Okubo T."/>
            <person name="Sugawara M."/>
            <person name="Nagata Y."/>
            <person name="Tsuda M."/>
            <person name="Minamisawa K."/>
            <person name="Mitsui H."/>
        </authorList>
    </citation>
    <scope>NUCLEOTIDE SEQUENCE</scope>
    <source>
        <strain evidence="1">DSM 21871</strain>
    </source>
</reference>
<accession>A0A0P0Z572</accession>
<dbReference type="InterPro" id="IPR003772">
    <property type="entry name" value="YceD"/>
</dbReference>